<dbReference type="Pfam" id="PF15780">
    <property type="entry name" value="ASH"/>
    <property type="match status" value="1"/>
</dbReference>
<keyword evidence="6" id="KW-0732">Signal</keyword>
<feature type="domain" description="HYDIN/VesB/CFA65-like Ig-like" evidence="8">
    <location>
        <begin position="592"/>
        <end position="697"/>
    </location>
</feature>
<dbReference type="PANTHER" id="PTHR46127:SF1">
    <property type="entry name" value="CILIA- AND FLAGELLA-ASSOCIATED PROTEIN 65"/>
    <property type="match status" value="1"/>
</dbReference>
<evidence type="ECO:0008006" key="11">
    <source>
        <dbReference type="Google" id="ProtNLM"/>
    </source>
</evidence>
<evidence type="ECO:0000256" key="5">
    <source>
        <dbReference type="ARBA" id="ARBA00023273"/>
    </source>
</evidence>
<dbReference type="Gene3D" id="2.60.40.10">
    <property type="entry name" value="Immunoglobulins"/>
    <property type="match status" value="5"/>
</dbReference>
<evidence type="ECO:0000256" key="1">
    <source>
        <dbReference type="ARBA" id="ARBA00004138"/>
    </source>
</evidence>
<dbReference type="Pfam" id="PF22544">
    <property type="entry name" value="HYDIN_VesB_CFA65-like_Ig"/>
    <property type="match status" value="2"/>
</dbReference>
<evidence type="ECO:0000256" key="2">
    <source>
        <dbReference type="ARBA" id="ARBA00004496"/>
    </source>
</evidence>
<name>A0ABU2BXW0_9ACTN</name>
<dbReference type="InterPro" id="IPR013783">
    <property type="entry name" value="Ig-like_fold"/>
</dbReference>
<dbReference type="EMBL" id="JAVDYG010000001">
    <property type="protein sequence ID" value="MDR7363232.1"/>
    <property type="molecule type" value="Genomic_DNA"/>
</dbReference>
<evidence type="ECO:0000259" key="7">
    <source>
        <dbReference type="Pfam" id="PF15780"/>
    </source>
</evidence>
<dbReference type="RefSeq" id="WP_310303384.1">
    <property type="nucleotide sequence ID" value="NZ_BAAAPS010000003.1"/>
</dbReference>
<comment type="subcellular location">
    <subcellularLocation>
        <location evidence="1">Cell projection</location>
        <location evidence="1">Cilium</location>
    </subcellularLocation>
    <subcellularLocation>
        <location evidence="2">Cytoplasm</location>
    </subcellularLocation>
</comment>
<dbReference type="InterPro" id="IPR053879">
    <property type="entry name" value="HYDIN_VesB_CFA65-like_Ig"/>
</dbReference>
<feature type="chain" id="PRO_5045411206" description="Choice-of-anchor D domain-containing protein" evidence="6">
    <location>
        <begin position="36"/>
        <end position="1030"/>
    </location>
</feature>
<proteinExistence type="predicted"/>
<protein>
    <recommendedName>
        <fullName evidence="11">Choice-of-anchor D domain-containing protein</fullName>
    </recommendedName>
</protein>
<feature type="domain" description="HYDIN/VesB/CFA65-like Ig-like" evidence="8">
    <location>
        <begin position="487"/>
        <end position="557"/>
    </location>
</feature>
<feature type="domain" description="Abnormal spindle-like microcephaly-associated protein ASH" evidence="7">
    <location>
        <begin position="709"/>
        <end position="803"/>
    </location>
</feature>
<evidence type="ECO:0000313" key="9">
    <source>
        <dbReference type="EMBL" id="MDR7363232.1"/>
    </source>
</evidence>
<keyword evidence="5" id="KW-0966">Cell projection</keyword>
<evidence type="ECO:0000313" key="10">
    <source>
        <dbReference type="Proteomes" id="UP001183648"/>
    </source>
</evidence>
<evidence type="ECO:0000256" key="4">
    <source>
        <dbReference type="ARBA" id="ARBA00023069"/>
    </source>
</evidence>
<comment type="caution">
    <text evidence="9">The sequence shown here is derived from an EMBL/GenBank/DDBJ whole genome shotgun (WGS) entry which is preliminary data.</text>
</comment>
<evidence type="ECO:0000256" key="3">
    <source>
        <dbReference type="ARBA" id="ARBA00022490"/>
    </source>
</evidence>
<dbReference type="InterPro" id="IPR052614">
    <property type="entry name" value="CFAP65"/>
</dbReference>
<dbReference type="NCBIfam" id="NF012200">
    <property type="entry name" value="choice_anch_D"/>
    <property type="match status" value="5"/>
</dbReference>
<organism evidence="9 10">
    <name type="scientific">Nocardioides marmoribigeumensis</name>
    <dbReference type="NCBI Taxonomy" id="433649"/>
    <lineage>
        <taxon>Bacteria</taxon>
        <taxon>Bacillati</taxon>
        <taxon>Actinomycetota</taxon>
        <taxon>Actinomycetes</taxon>
        <taxon>Propionibacteriales</taxon>
        <taxon>Nocardioidaceae</taxon>
        <taxon>Nocardioides</taxon>
    </lineage>
</organism>
<keyword evidence="3" id="KW-0963">Cytoplasm</keyword>
<keyword evidence="10" id="KW-1185">Reference proteome</keyword>
<evidence type="ECO:0000259" key="8">
    <source>
        <dbReference type="Pfam" id="PF22544"/>
    </source>
</evidence>
<sequence length="1030" mass="104822">MTISVRPPSGPRRRAVLAAAVTLATTAALVGIAPAAADASSVATSSAATASQGKGPKAPRLLYTKGAKGQRHAPQSGPHFDTTTDMTYHNGVVMRDVTNYLIFWNPTTQPTGYSGAMFDSNYRSIIERYFHDIGGTPYFDILTQYGDNSGLPVPSTTHYGGTWTDTTTFPHAGTNTDPLVDGDIRASIDRAIAANPTWQAPSNSTMYFVYTGKNVIECDGSGATRNCFTATDYAGGASVRGKFCAYHWSNGNKIYGYIPYASTGSCYGDETTWPNGSGVDISLDVTSHEQFEAYTDPFGDGWFDDVDNGAGENGDKCNFNYGPYEDDGTNIVLSGHAYQLQREWSNGSPHGCVKRYGARPSTSITGDLSFGQVPRGSSATKEIAVTNTGPGDLDLLDVKLASGSSSAFSLTPAAPNHATLHTGDAALYDVRFSPPANATLAAPYTATLAIDSDDTVPNDTGSPTNAQLTATTNVSASGSAGLPELTVTGSLNFGTVPRGTSASRNVVIQNTGSADLHVSGVTMSGDSAYSISPADASGATLAPTDSLTVEVTFAPPSSATSPGPRTGTLSITTDAPSGGSATVPATGTVGIPKVALSPASLGFGVVCPGATSDRQLTVTNTGTAPLTISSITIDGGSTPGLSVVAPPGLPQTLPVGAHLEFTVRFQPSGPTGGPVTGTVVVTTDDPDNPQVSVPITGEVGQPALTLSTTALDFGGVATDNRTSPSTRTRSLTLSNTGSCGMTVSALTVAGAAGTDYTVVGGPSLPLTLAAGSSVTIDVRFNPTAAGPRNGTLTVASSDPATPSVVVALTGTGLVPAILTSPASLTFGPTVIQSQAPGYPGVTQTDTVTNTGQSELIVDALGTTGAPFGAPGPASPPSRFATSDHFGEPVTFAPTTTGKFVGSLAVADNDPEGGASATVPLCGEGVRRGIRVLAVNAAGTPFATIKALKLQSKGTAQNVNVNLSNLALTGVTSSCVAGQQRHYENQALPATDTLNQRASYYTLSVTAGGKSTTITFTLGVSEFKTLTVTIK</sequence>
<accession>A0ABU2BXW0</accession>
<reference evidence="9 10" key="1">
    <citation type="submission" date="2023-07" db="EMBL/GenBank/DDBJ databases">
        <title>Sequencing the genomes of 1000 actinobacteria strains.</title>
        <authorList>
            <person name="Klenk H.-P."/>
        </authorList>
    </citation>
    <scope>NUCLEOTIDE SEQUENCE [LARGE SCALE GENOMIC DNA]</scope>
    <source>
        <strain evidence="9 10">DSM 19426</strain>
    </source>
</reference>
<dbReference type="PROSITE" id="PS51318">
    <property type="entry name" value="TAT"/>
    <property type="match status" value="1"/>
</dbReference>
<dbReference type="InterPro" id="IPR006311">
    <property type="entry name" value="TAT_signal"/>
</dbReference>
<dbReference type="Proteomes" id="UP001183648">
    <property type="component" value="Unassembled WGS sequence"/>
</dbReference>
<gene>
    <name evidence="9" type="ORF">J2S63_002785</name>
</gene>
<keyword evidence="4" id="KW-0969">Cilium</keyword>
<dbReference type="PANTHER" id="PTHR46127">
    <property type="entry name" value="CILIA- AND FLAGELLA-ASSOCIATED PROTEIN 65"/>
    <property type="match status" value="1"/>
</dbReference>
<feature type="signal peptide" evidence="6">
    <location>
        <begin position="1"/>
        <end position="35"/>
    </location>
</feature>
<dbReference type="InterPro" id="IPR031549">
    <property type="entry name" value="ASH"/>
</dbReference>
<evidence type="ECO:0000256" key="6">
    <source>
        <dbReference type="SAM" id="SignalP"/>
    </source>
</evidence>